<name>A0A0E9VZ29_ANGAN</name>
<accession>A0A0E9VZ29</accession>
<evidence type="ECO:0000313" key="1">
    <source>
        <dbReference type="EMBL" id="JAH83337.1"/>
    </source>
</evidence>
<dbReference type="EMBL" id="GBXM01025240">
    <property type="protein sequence ID" value="JAH83337.1"/>
    <property type="molecule type" value="Transcribed_RNA"/>
</dbReference>
<organism evidence="1">
    <name type="scientific">Anguilla anguilla</name>
    <name type="common">European freshwater eel</name>
    <name type="synonym">Muraena anguilla</name>
    <dbReference type="NCBI Taxonomy" id="7936"/>
    <lineage>
        <taxon>Eukaryota</taxon>
        <taxon>Metazoa</taxon>
        <taxon>Chordata</taxon>
        <taxon>Craniata</taxon>
        <taxon>Vertebrata</taxon>
        <taxon>Euteleostomi</taxon>
        <taxon>Actinopterygii</taxon>
        <taxon>Neopterygii</taxon>
        <taxon>Teleostei</taxon>
        <taxon>Anguilliformes</taxon>
        <taxon>Anguillidae</taxon>
        <taxon>Anguilla</taxon>
    </lineage>
</organism>
<protein>
    <submittedName>
        <fullName evidence="1">Uncharacterized protein</fullName>
    </submittedName>
</protein>
<proteinExistence type="predicted"/>
<sequence length="28" mass="3555">MNLHDRRKTPLFVTFTRRRPFVFQYKSL</sequence>
<reference evidence="1" key="2">
    <citation type="journal article" date="2015" name="Fish Shellfish Immunol.">
        <title>Early steps in the European eel (Anguilla anguilla)-Vibrio vulnificus interaction in the gills: Role of the RtxA13 toxin.</title>
        <authorList>
            <person name="Callol A."/>
            <person name="Pajuelo D."/>
            <person name="Ebbesson L."/>
            <person name="Teles M."/>
            <person name="MacKenzie S."/>
            <person name="Amaro C."/>
        </authorList>
    </citation>
    <scope>NUCLEOTIDE SEQUENCE</scope>
</reference>
<dbReference type="AlphaFoldDB" id="A0A0E9VZ29"/>
<reference evidence="1" key="1">
    <citation type="submission" date="2014-11" db="EMBL/GenBank/DDBJ databases">
        <authorList>
            <person name="Amaro Gonzalez C."/>
        </authorList>
    </citation>
    <scope>NUCLEOTIDE SEQUENCE</scope>
</reference>